<sequence>MKTIYTAIPLAVLAAVGQAQEHGHGHGHDAEMHGVFGGDIEHPDIFGDTYGHDFLGDGFNKPHKKPDGHGPEGGPIEETRNGPRNLKQKGPYTDSGDNEVDGVNNDNIVITPVAEVQDQDASSEQDSKQDNTYITPPPPFPHGGPPGTVKHPRNVAPDIDFPHVFGADEDTDINSPNFDSAPVSGPYNHTQQKGPYTESGDNEVDGGVNNDNIVITPVAEVQDQDASSEQDSEQDNTYIAPPPPFPHGGPPPQGPPHGGPGGGEHGPEQLPPAQHSEPQHHAPPPGDYAHPEGGPGPAPGNENHAPSPHQEEKQAPAPAPASPKTPQQPSHPEDPPRYEAPHHEEPSHPKEPARDAVPAEHTVQEYPTQPKEEQPHPDRKGEEESTCTSKNHETPYPQARPEPVGGFPAQSTYEAKAAPQPEFNQGHPKPLGEATEGESYHARVHTSHAAHSSPAHSATVHSTKPSSHSLPYVSYRVEAHSSFVVTTPSHTHRTTPTPHVAATPAPHSSSPGTSAFVGGAGSLSVPQGFGMAVVGALAFLM</sequence>
<dbReference type="OMA" id="RVHTSHA"/>
<feature type="region of interest" description="Disordered" evidence="1">
    <location>
        <begin position="57"/>
        <end position="104"/>
    </location>
</feature>
<reference evidence="3 4" key="1">
    <citation type="submission" date="2015-04" db="EMBL/GenBank/DDBJ databases">
        <authorList>
            <person name="Syromyatnikov M.Y."/>
            <person name="Popov V.N."/>
        </authorList>
    </citation>
    <scope>NUCLEOTIDE SEQUENCE [LARGE SCALE GENOMIC DNA]</scope>
    <source>
        <strain evidence="3">WF-38-12</strain>
    </source>
</reference>
<dbReference type="STRING" id="28573.A0A0U1M562"/>
<keyword evidence="2" id="KW-0732">Signal</keyword>
<feature type="compositionally biased region" description="Low complexity" evidence="1">
    <location>
        <begin position="205"/>
        <end position="215"/>
    </location>
</feature>
<evidence type="ECO:0000256" key="2">
    <source>
        <dbReference type="SAM" id="SignalP"/>
    </source>
</evidence>
<feature type="compositionally biased region" description="Basic and acidic residues" evidence="1">
    <location>
        <begin position="331"/>
        <end position="358"/>
    </location>
</feature>
<gene>
    <name evidence="3" type="ORF">PISL3812_07203</name>
</gene>
<evidence type="ECO:0000256" key="1">
    <source>
        <dbReference type="SAM" id="MobiDB-lite"/>
    </source>
</evidence>
<organism evidence="3 4">
    <name type="scientific">Talaromyces islandicus</name>
    <name type="common">Penicillium islandicum</name>
    <dbReference type="NCBI Taxonomy" id="28573"/>
    <lineage>
        <taxon>Eukaryota</taxon>
        <taxon>Fungi</taxon>
        <taxon>Dikarya</taxon>
        <taxon>Ascomycota</taxon>
        <taxon>Pezizomycotina</taxon>
        <taxon>Eurotiomycetes</taxon>
        <taxon>Eurotiomycetidae</taxon>
        <taxon>Eurotiales</taxon>
        <taxon>Trichocomaceae</taxon>
        <taxon>Talaromyces</taxon>
        <taxon>Talaromyces sect. Islandici</taxon>
    </lineage>
</organism>
<dbReference type="EMBL" id="CVMT01000007">
    <property type="protein sequence ID" value="CRG90161.1"/>
    <property type="molecule type" value="Genomic_DNA"/>
</dbReference>
<feature type="compositionally biased region" description="Polar residues" evidence="1">
    <location>
        <begin position="124"/>
        <end position="134"/>
    </location>
</feature>
<feature type="chain" id="PRO_5006711565" description="GPI anchored protein" evidence="2">
    <location>
        <begin position="20"/>
        <end position="541"/>
    </location>
</feature>
<feature type="region of interest" description="Disordered" evidence="1">
    <location>
        <begin position="116"/>
        <end position="468"/>
    </location>
</feature>
<accession>A0A0U1M562</accession>
<feature type="signal peptide" evidence="2">
    <location>
        <begin position="1"/>
        <end position="19"/>
    </location>
</feature>
<feature type="compositionally biased region" description="Low complexity" evidence="1">
    <location>
        <begin position="449"/>
        <end position="463"/>
    </location>
</feature>
<dbReference type="Proteomes" id="UP000054383">
    <property type="component" value="Unassembled WGS sequence"/>
</dbReference>
<name>A0A0U1M562_TALIS</name>
<feature type="compositionally biased region" description="Pro residues" evidence="1">
    <location>
        <begin position="135"/>
        <end position="144"/>
    </location>
</feature>
<dbReference type="AlphaFoldDB" id="A0A0U1M562"/>
<feature type="compositionally biased region" description="Pro residues" evidence="1">
    <location>
        <begin position="240"/>
        <end position="258"/>
    </location>
</feature>
<feature type="compositionally biased region" description="Basic and acidic residues" evidence="1">
    <location>
        <begin position="370"/>
        <end position="383"/>
    </location>
</feature>
<evidence type="ECO:0000313" key="4">
    <source>
        <dbReference type="Proteomes" id="UP000054383"/>
    </source>
</evidence>
<evidence type="ECO:0000313" key="3">
    <source>
        <dbReference type="EMBL" id="CRG90161.1"/>
    </source>
</evidence>
<dbReference type="OrthoDB" id="4526749at2759"/>
<feature type="compositionally biased region" description="Acidic residues" evidence="1">
    <location>
        <begin position="222"/>
        <end position="234"/>
    </location>
</feature>
<feature type="region of interest" description="Disordered" evidence="1">
    <location>
        <begin position="487"/>
        <end position="513"/>
    </location>
</feature>
<protein>
    <recommendedName>
        <fullName evidence="5">GPI anchored protein</fullName>
    </recommendedName>
</protein>
<keyword evidence="4" id="KW-1185">Reference proteome</keyword>
<evidence type="ECO:0008006" key="5">
    <source>
        <dbReference type="Google" id="ProtNLM"/>
    </source>
</evidence>
<proteinExistence type="predicted"/>